<feature type="region of interest" description="Disordered" evidence="1">
    <location>
        <begin position="56"/>
        <end position="83"/>
    </location>
</feature>
<evidence type="ECO:0000256" key="2">
    <source>
        <dbReference type="SAM" id="SignalP"/>
    </source>
</evidence>
<proteinExistence type="predicted"/>
<accession>A0A6L3SY52</accession>
<gene>
    <name evidence="3" type="ORF">F6X53_13065</name>
</gene>
<feature type="signal peptide" evidence="2">
    <location>
        <begin position="1"/>
        <end position="21"/>
    </location>
</feature>
<name>A0A6L3SY52_9HYPH</name>
<evidence type="ECO:0000313" key="3">
    <source>
        <dbReference type="EMBL" id="KAB1078929.1"/>
    </source>
</evidence>
<evidence type="ECO:0000313" key="4">
    <source>
        <dbReference type="Proteomes" id="UP000474159"/>
    </source>
</evidence>
<feature type="chain" id="PRO_5026655322" evidence="2">
    <location>
        <begin position="22"/>
        <end position="83"/>
    </location>
</feature>
<organism evidence="3 4">
    <name type="scientific">Methylobacterium soli</name>
    <dbReference type="NCBI Taxonomy" id="553447"/>
    <lineage>
        <taxon>Bacteria</taxon>
        <taxon>Pseudomonadati</taxon>
        <taxon>Pseudomonadota</taxon>
        <taxon>Alphaproteobacteria</taxon>
        <taxon>Hyphomicrobiales</taxon>
        <taxon>Methylobacteriaceae</taxon>
        <taxon>Methylobacterium</taxon>
    </lineage>
</organism>
<keyword evidence="2" id="KW-0732">Signal</keyword>
<dbReference type="EMBL" id="VZZK01000011">
    <property type="protein sequence ID" value="KAB1078929.1"/>
    <property type="molecule type" value="Genomic_DNA"/>
</dbReference>
<dbReference type="Proteomes" id="UP000474159">
    <property type="component" value="Unassembled WGS sequence"/>
</dbReference>
<protein>
    <submittedName>
        <fullName evidence="3">Uncharacterized protein</fullName>
    </submittedName>
</protein>
<reference evidence="3 4" key="1">
    <citation type="submission" date="2019-09" db="EMBL/GenBank/DDBJ databases">
        <title>YIM 48816 draft genome.</title>
        <authorList>
            <person name="Jiang L."/>
        </authorList>
    </citation>
    <scope>NUCLEOTIDE SEQUENCE [LARGE SCALE GENOMIC DNA]</scope>
    <source>
        <strain evidence="3 4">YIM 48816</strain>
    </source>
</reference>
<keyword evidence="4" id="KW-1185">Reference proteome</keyword>
<comment type="caution">
    <text evidence="3">The sequence shown here is derived from an EMBL/GenBank/DDBJ whole genome shotgun (WGS) entry which is preliminary data.</text>
</comment>
<sequence length="83" mass="9274">MTHTRLILAVVLFGVASQADARTDVAATDRSPNLIRTIEHRAIAAQQLKRLQRQANQWRAERRQALRGTTKRTSVADAEPSDP</sequence>
<evidence type="ECO:0000256" key="1">
    <source>
        <dbReference type="SAM" id="MobiDB-lite"/>
    </source>
</evidence>
<dbReference type="AlphaFoldDB" id="A0A6L3SY52"/>
<dbReference type="RefSeq" id="WP_151000461.1">
    <property type="nucleotide sequence ID" value="NZ_BPQY01000004.1"/>
</dbReference>